<keyword evidence="3" id="KW-1185">Reference proteome</keyword>
<feature type="region of interest" description="Disordered" evidence="1">
    <location>
        <begin position="39"/>
        <end position="77"/>
    </location>
</feature>
<evidence type="ECO:0000313" key="2">
    <source>
        <dbReference type="EMBL" id="RAL58635.1"/>
    </source>
</evidence>
<dbReference type="AlphaFoldDB" id="A0A395IE34"/>
<evidence type="ECO:0000256" key="1">
    <source>
        <dbReference type="SAM" id="MobiDB-lite"/>
    </source>
</evidence>
<proteinExistence type="predicted"/>
<feature type="compositionally biased region" description="Basic and acidic residues" evidence="1">
    <location>
        <begin position="55"/>
        <end position="67"/>
    </location>
</feature>
<sequence length="77" mass="9301">MSLKNDAFPLRRLRRHLHIPLQLPHRPCLGHQTRQRRLCLHAQEQSRRNGHMAHRPQERRQSRDGARRKPHGYATFE</sequence>
<evidence type="ECO:0000313" key="3">
    <source>
        <dbReference type="Proteomes" id="UP000249056"/>
    </source>
</evidence>
<gene>
    <name evidence="2" type="ORF">DID88_003555</name>
</gene>
<comment type="caution">
    <text evidence="2">The sequence shown here is derived from an EMBL/GenBank/DDBJ whole genome shotgun (WGS) entry which is preliminary data.</text>
</comment>
<dbReference type="Proteomes" id="UP000249056">
    <property type="component" value="Unassembled WGS sequence"/>
</dbReference>
<accession>A0A395IE34</accession>
<dbReference type="EMBL" id="QKRW01000074">
    <property type="protein sequence ID" value="RAL58635.1"/>
    <property type="molecule type" value="Genomic_DNA"/>
</dbReference>
<reference evidence="2 3" key="1">
    <citation type="submission" date="2018-06" db="EMBL/GenBank/DDBJ databases">
        <title>Genome Sequence of the Brown Rot Fungal Pathogen Monilinia fructigena.</title>
        <authorList>
            <person name="Landi L."/>
            <person name="De Miccolis Angelini R.M."/>
            <person name="Pollastro S."/>
            <person name="Abate D."/>
            <person name="Faretra F."/>
            <person name="Romanazzi G."/>
        </authorList>
    </citation>
    <scope>NUCLEOTIDE SEQUENCE [LARGE SCALE GENOMIC DNA]</scope>
    <source>
        <strain evidence="2 3">Mfrg269</strain>
    </source>
</reference>
<protein>
    <submittedName>
        <fullName evidence="2">Uncharacterized protein</fullName>
    </submittedName>
</protein>
<name>A0A395IE34_9HELO</name>
<organism evidence="2 3">
    <name type="scientific">Monilinia fructigena</name>
    <dbReference type="NCBI Taxonomy" id="38457"/>
    <lineage>
        <taxon>Eukaryota</taxon>
        <taxon>Fungi</taxon>
        <taxon>Dikarya</taxon>
        <taxon>Ascomycota</taxon>
        <taxon>Pezizomycotina</taxon>
        <taxon>Leotiomycetes</taxon>
        <taxon>Helotiales</taxon>
        <taxon>Sclerotiniaceae</taxon>
        <taxon>Monilinia</taxon>
    </lineage>
</organism>